<dbReference type="PANTHER" id="PTHR42989">
    <property type="entry name" value="HYDROGENASE-4 COMPONENT I"/>
    <property type="match status" value="1"/>
</dbReference>
<dbReference type="Proteomes" id="UP001524383">
    <property type="component" value="Unassembled WGS sequence"/>
</dbReference>
<keyword evidence="3 7" id="KW-0004">4Fe-4S</keyword>
<evidence type="ECO:0000256" key="6">
    <source>
        <dbReference type="ARBA" id="ARBA00023014"/>
    </source>
</evidence>
<accession>A0ABD4TIG5</accession>
<keyword evidence="10" id="KW-1185">Reference proteome</keyword>
<reference evidence="9 10" key="1">
    <citation type="submission" date="2019-08" db="EMBL/GenBank/DDBJ databases">
        <authorList>
            <person name="Chen S.-C."/>
            <person name="Lai M.-C."/>
            <person name="You Y.-T."/>
        </authorList>
    </citation>
    <scope>NUCLEOTIDE SEQUENCE [LARGE SCALE GENOMIC DNA]</scope>
    <source>
        <strain evidence="9 10">P2F9704a</strain>
    </source>
</reference>
<keyword evidence="5 7" id="KW-0408">Iron</keyword>
<dbReference type="Pfam" id="PF01058">
    <property type="entry name" value="Oxidored_q6"/>
    <property type="match status" value="1"/>
</dbReference>
<feature type="domain" description="NADH:ubiquinone oxidoreductase-like 20kDa subunit" evidence="8">
    <location>
        <begin position="21"/>
        <end position="131"/>
    </location>
</feature>
<dbReference type="GO" id="GO:0046872">
    <property type="term" value="F:metal ion binding"/>
    <property type="evidence" value="ECO:0007669"/>
    <property type="project" value="UniProtKB-KW"/>
</dbReference>
<gene>
    <name evidence="9" type="ORF">FTO68_01810</name>
</gene>
<evidence type="ECO:0000256" key="1">
    <source>
        <dbReference type="ARBA" id="ARBA00001966"/>
    </source>
</evidence>
<protein>
    <submittedName>
        <fullName evidence="9">NADH-quinone oxidoreductase subunit B family protein</fullName>
    </submittedName>
</protein>
<dbReference type="GO" id="GO:0051539">
    <property type="term" value="F:4 iron, 4 sulfur cluster binding"/>
    <property type="evidence" value="ECO:0007669"/>
    <property type="project" value="UniProtKB-KW"/>
</dbReference>
<evidence type="ECO:0000259" key="8">
    <source>
        <dbReference type="Pfam" id="PF01058"/>
    </source>
</evidence>
<evidence type="ECO:0000256" key="2">
    <source>
        <dbReference type="ARBA" id="ARBA00009173"/>
    </source>
</evidence>
<dbReference type="InterPro" id="IPR052375">
    <property type="entry name" value="Complex_I_20kDa-like"/>
</dbReference>
<keyword evidence="7" id="KW-0520">NAD</keyword>
<keyword evidence="6 7" id="KW-0411">Iron-sulfur</keyword>
<dbReference type="RefSeq" id="WP_255331637.1">
    <property type="nucleotide sequence ID" value="NZ_VOTZ01000002.1"/>
</dbReference>
<evidence type="ECO:0000256" key="5">
    <source>
        <dbReference type="ARBA" id="ARBA00023004"/>
    </source>
</evidence>
<keyword evidence="4 7" id="KW-0479">Metal-binding</keyword>
<comment type="caution">
    <text evidence="9">The sequence shown here is derived from an EMBL/GenBank/DDBJ whole genome shotgun (WGS) entry which is preliminary data.</text>
</comment>
<dbReference type="InterPro" id="IPR006137">
    <property type="entry name" value="NADH_UbQ_OxRdtase-like_20kDa"/>
</dbReference>
<name>A0ABD4TIG5_9EURY</name>
<evidence type="ECO:0000256" key="7">
    <source>
        <dbReference type="RuleBase" id="RU004464"/>
    </source>
</evidence>
<organism evidence="9 10">
    <name type="scientific">Methanocalculus taiwanensis</name>
    <dbReference type="NCBI Taxonomy" id="106207"/>
    <lineage>
        <taxon>Archaea</taxon>
        <taxon>Methanobacteriati</taxon>
        <taxon>Methanobacteriota</taxon>
        <taxon>Stenosarchaea group</taxon>
        <taxon>Methanomicrobia</taxon>
        <taxon>Methanomicrobiales</taxon>
        <taxon>Methanocalculaceae</taxon>
        <taxon>Methanocalculus</taxon>
    </lineage>
</organism>
<comment type="cofactor">
    <cofactor evidence="1">
        <name>[4Fe-4S] cluster</name>
        <dbReference type="ChEBI" id="CHEBI:49883"/>
    </cofactor>
</comment>
<dbReference type="NCBIfam" id="TIGR01957">
    <property type="entry name" value="nuoB_fam"/>
    <property type="match status" value="1"/>
</dbReference>
<dbReference type="Gene3D" id="3.40.50.12280">
    <property type="match status" value="1"/>
</dbReference>
<dbReference type="InterPro" id="IPR006138">
    <property type="entry name" value="NADH_UQ_OxRdtase_20Kd_su"/>
</dbReference>
<dbReference type="EMBL" id="VOTZ01000002">
    <property type="protein sequence ID" value="MCQ1537728.1"/>
    <property type="molecule type" value="Genomic_DNA"/>
</dbReference>
<dbReference type="AlphaFoldDB" id="A0ABD4TIG5"/>
<comment type="similarity">
    <text evidence="2 7">Belongs to the complex I 20 kDa subunit family.</text>
</comment>
<sequence>MTLSPSFKRSLWVFHFNTGSCNGCDIEIVATITPRYDPERFGVRLVGSPKHADVLLVTGPVTKKMAPRLRRVYEQMPSPKVVMCIGSCGQSGGVFYDSYNLDGPVDDVIPVDVYVPGCPPRPEAIIYGVVTALTKLERIERGEE</sequence>
<dbReference type="PANTHER" id="PTHR42989:SF1">
    <property type="entry name" value="FORMATE HYDROGENLYASE SUBUNIT 7-RELATED"/>
    <property type="match status" value="1"/>
</dbReference>
<evidence type="ECO:0000313" key="10">
    <source>
        <dbReference type="Proteomes" id="UP001524383"/>
    </source>
</evidence>
<dbReference type="SUPFAM" id="SSF56770">
    <property type="entry name" value="HydA/Nqo6-like"/>
    <property type="match status" value="1"/>
</dbReference>
<evidence type="ECO:0000256" key="3">
    <source>
        <dbReference type="ARBA" id="ARBA00022485"/>
    </source>
</evidence>
<evidence type="ECO:0000313" key="9">
    <source>
        <dbReference type="EMBL" id="MCQ1537728.1"/>
    </source>
</evidence>
<dbReference type="NCBIfam" id="NF005012">
    <property type="entry name" value="PRK06411.1"/>
    <property type="match status" value="1"/>
</dbReference>
<evidence type="ECO:0000256" key="4">
    <source>
        <dbReference type="ARBA" id="ARBA00022723"/>
    </source>
</evidence>
<proteinExistence type="inferred from homology"/>